<proteinExistence type="predicted"/>
<keyword evidence="2" id="KW-1185">Reference proteome</keyword>
<dbReference type="EnsemblPlants" id="OPUNC10G04540.1">
    <property type="protein sequence ID" value="OPUNC10G04540.1"/>
    <property type="gene ID" value="OPUNC10G04540"/>
</dbReference>
<sequence>MSSVLQTNHIDASSLFSWVNLPHCSCRINYFLFGSPKLMKPKTTSFNDECNANKSSGGHRNDGQ</sequence>
<reference evidence="1" key="2">
    <citation type="submission" date="2018-05" db="EMBL/GenBank/DDBJ databases">
        <title>OpunRS2 (Oryza punctata Reference Sequence Version 2).</title>
        <authorList>
            <person name="Zhang J."/>
            <person name="Kudrna D."/>
            <person name="Lee S."/>
            <person name="Talag J."/>
            <person name="Welchert J."/>
            <person name="Wing R.A."/>
        </authorList>
    </citation>
    <scope>NUCLEOTIDE SEQUENCE [LARGE SCALE GENOMIC DNA]</scope>
</reference>
<reference evidence="1" key="1">
    <citation type="submission" date="2015-04" db="UniProtKB">
        <authorList>
            <consortium name="EnsemblPlants"/>
        </authorList>
    </citation>
    <scope>IDENTIFICATION</scope>
</reference>
<organism evidence="1">
    <name type="scientific">Oryza punctata</name>
    <name type="common">Red rice</name>
    <dbReference type="NCBI Taxonomy" id="4537"/>
    <lineage>
        <taxon>Eukaryota</taxon>
        <taxon>Viridiplantae</taxon>
        <taxon>Streptophyta</taxon>
        <taxon>Embryophyta</taxon>
        <taxon>Tracheophyta</taxon>
        <taxon>Spermatophyta</taxon>
        <taxon>Magnoliopsida</taxon>
        <taxon>Liliopsida</taxon>
        <taxon>Poales</taxon>
        <taxon>Poaceae</taxon>
        <taxon>BOP clade</taxon>
        <taxon>Oryzoideae</taxon>
        <taxon>Oryzeae</taxon>
        <taxon>Oryzinae</taxon>
        <taxon>Oryza</taxon>
    </lineage>
</organism>
<dbReference type="Gramene" id="OPUNC10G04540.1">
    <property type="protein sequence ID" value="OPUNC10G04540.1"/>
    <property type="gene ID" value="OPUNC10G04540"/>
</dbReference>
<evidence type="ECO:0000313" key="1">
    <source>
        <dbReference type="EnsemblPlants" id="OPUNC10G04540.1"/>
    </source>
</evidence>
<dbReference type="HOGENOM" id="CLU_2871574_0_0_1"/>
<protein>
    <submittedName>
        <fullName evidence="1">Uncharacterized protein</fullName>
    </submittedName>
</protein>
<evidence type="ECO:0000313" key="2">
    <source>
        <dbReference type="Proteomes" id="UP000026962"/>
    </source>
</evidence>
<dbReference type="AlphaFoldDB" id="A0A0E0M6B4"/>
<accession>A0A0E0M6B4</accession>
<dbReference type="Proteomes" id="UP000026962">
    <property type="component" value="Chromosome 10"/>
</dbReference>
<name>A0A0E0M6B4_ORYPU</name>